<dbReference type="EMBL" id="JBJKFK010000385">
    <property type="protein sequence ID" value="KAL3317418.1"/>
    <property type="molecule type" value="Genomic_DNA"/>
</dbReference>
<reference evidence="6 7" key="1">
    <citation type="submission" date="2024-11" db="EMBL/GenBank/DDBJ databases">
        <title>Adaptive evolution of stress response genes in parasites aligns with host niche diversity.</title>
        <authorList>
            <person name="Hahn C."/>
            <person name="Resl P."/>
        </authorList>
    </citation>
    <scope>NUCLEOTIDE SEQUENCE [LARGE SCALE GENOMIC DNA]</scope>
    <source>
        <strain evidence="6">EGGRZ-B1_66</strain>
        <tissue evidence="6">Body</tissue>
    </source>
</reference>
<dbReference type="Gene3D" id="2.40.50.140">
    <property type="entry name" value="Nucleic acid-binding proteins"/>
    <property type="match status" value="1"/>
</dbReference>
<dbReference type="PANTHER" id="PTHR11586">
    <property type="entry name" value="TRNA-AMINOACYLATION COFACTOR ARC1 FAMILY MEMBER"/>
    <property type="match status" value="1"/>
</dbReference>
<dbReference type="InterPro" id="IPR012340">
    <property type="entry name" value="NA-bd_OB-fold"/>
</dbReference>
<dbReference type="AlphaFoldDB" id="A0ABD2QD07"/>
<feature type="region of interest" description="Disordered" evidence="4">
    <location>
        <begin position="56"/>
        <end position="92"/>
    </location>
</feature>
<evidence type="ECO:0000256" key="4">
    <source>
        <dbReference type="SAM" id="MobiDB-lite"/>
    </source>
</evidence>
<evidence type="ECO:0000313" key="7">
    <source>
        <dbReference type="Proteomes" id="UP001626550"/>
    </source>
</evidence>
<evidence type="ECO:0000259" key="5">
    <source>
        <dbReference type="PROSITE" id="PS50886"/>
    </source>
</evidence>
<dbReference type="SUPFAM" id="SSF50249">
    <property type="entry name" value="Nucleic acid-binding proteins"/>
    <property type="match status" value="1"/>
</dbReference>
<evidence type="ECO:0000256" key="3">
    <source>
        <dbReference type="PROSITE-ProRule" id="PRU00209"/>
    </source>
</evidence>
<feature type="domain" description="TRNA-binding" evidence="5">
    <location>
        <begin position="95"/>
        <end position="199"/>
    </location>
</feature>
<evidence type="ECO:0000313" key="6">
    <source>
        <dbReference type="EMBL" id="KAL3317418.1"/>
    </source>
</evidence>
<sequence>METLSSQISEKLSKLESSLESANIQSIESALEIENGHLLNYVNQLKEELIRLELESGSEVPEAKKQEPLPSKKTASQDDKPAPPKATASSDSNVDISKLNFRIGKILEVSKHPDAESLYVEKVDVGEAVPRTIISGLVKHVAIEKMQGLVGVFLCNLKPAKMRGIESQGMLMCASGGDEKGVEPLIIDCPDLKPGTRIIVQDFPGDPETVLNPKKKILEQIKPDMAVSADGIALYKTSHWIVEGYPDSRIRAPNIRSVPIS</sequence>
<dbReference type="CDD" id="cd02799">
    <property type="entry name" value="tRNA_bind_EMAP-II_like"/>
    <property type="match status" value="1"/>
</dbReference>
<dbReference type="Proteomes" id="UP001626550">
    <property type="component" value="Unassembled WGS sequence"/>
</dbReference>
<keyword evidence="7" id="KW-1185">Reference proteome</keyword>
<dbReference type="Pfam" id="PF01588">
    <property type="entry name" value="tRNA_bind"/>
    <property type="match status" value="1"/>
</dbReference>
<evidence type="ECO:0000256" key="1">
    <source>
        <dbReference type="ARBA" id="ARBA00022555"/>
    </source>
</evidence>
<evidence type="ECO:0000256" key="2">
    <source>
        <dbReference type="ARBA" id="ARBA00022884"/>
    </source>
</evidence>
<keyword evidence="1 3" id="KW-0820">tRNA-binding</keyword>
<dbReference type="GO" id="GO:0000049">
    <property type="term" value="F:tRNA binding"/>
    <property type="evidence" value="ECO:0007669"/>
    <property type="project" value="UniProtKB-UniRule"/>
</dbReference>
<proteinExistence type="predicted"/>
<protein>
    <submittedName>
        <fullName evidence="6">Aminoacyl tRNA synthase complex-interacting multifunctional protein 1</fullName>
    </submittedName>
</protein>
<comment type="caution">
    <text evidence="6">The sequence shown here is derived from an EMBL/GenBank/DDBJ whole genome shotgun (WGS) entry which is preliminary data.</text>
</comment>
<dbReference type="PROSITE" id="PS50886">
    <property type="entry name" value="TRBD"/>
    <property type="match status" value="1"/>
</dbReference>
<dbReference type="InterPro" id="IPR002547">
    <property type="entry name" value="tRNA-bd_dom"/>
</dbReference>
<dbReference type="PANTHER" id="PTHR11586:SF33">
    <property type="entry name" value="AMINOACYL TRNA SYNTHASE COMPLEX-INTERACTING MULTIFUNCTIONAL PROTEIN 1"/>
    <property type="match status" value="1"/>
</dbReference>
<accession>A0ABD2QD07</accession>
<dbReference type="InterPro" id="IPR051270">
    <property type="entry name" value="Tyrosine-tRNA_ligase_regulator"/>
</dbReference>
<gene>
    <name evidence="6" type="primary">AIMP1</name>
    <name evidence="6" type="ORF">Ciccas_003924</name>
</gene>
<name>A0ABD2QD07_9PLAT</name>
<keyword evidence="2 3" id="KW-0694">RNA-binding</keyword>
<organism evidence="6 7">
    <name type="scientific">Cichlidogyrus casuarinus</name>
    <dbReference type="NCBI Taxonomy" id="1844966"/>
    <lineage>
        <taxon>Eukaryota</taxon>
        <taxon>Metazoa</taxon>
        <taxon>Spiralia</taxon>
        <taxon>Lophotrochozoa</taxon>
        <taxon>Platyhelminthes</taxon>
        <taxon>Monogenea</taxon>
        <taxon>Monopisthocotylea</taxon>
        <taxon>Dactylogyridea</taxon>
        <taxon>Ancyrocephalidae</taxon>
        <taxon>Cichlidogyrus</taxon>
    </lineage>
</organism>